<feature type="transmembrane region" description="Helical" evidence="6">
    <location>
        <begin position="261"/>
        <end position="286"/>
    </location>
</feature>
<feature type="transmembrane region" description="Helical" evidence="6">
    <location>
        <begin position="144"/>
        <end position="169"/>
    </location>
</feature>
<feature type="transmembrane region" description="Helical" evidence="6">
    <location>
        <begin position="189"/>
        <end position="219"/>
    </location>
</feature>
<evidence type="ECO:0000256" key="1">
    <source>
        <dbReference type="ARBA" id="ARBA00004651"/>
    </source>
</evidence>
<feature type="transmembrane region" description="Helical" evidence="6">
    <location>
        <begin position="50"/>
        <end position="73"/>
    </location>
</feature>
<accession>A0ABW1V3W2</accession>
<evidence type="ECO:0000313" key="7">
    <source>
        <dbReference type="EMBL" id="MFC6332462.1"/>
    </source>
</evidence>
<keyword evidence="8" id="KW-1185">Reference proteome</keyword>
<dbReference type="NCBIfam" id="NF037997">
    <property type="entry name" value="Na_Pi_symport"/>
    <property type="match status" value="1"/>
</dbReference>
<feature type="transmembrane region" description="Helical" evidence="6">
    <location>
        <begin position="85"/>
        <end position="107"/>
    </location>
</feature>
<organism evidence="7 8">
    <name type="scientific">Paenibacillus septentrionalis</name>
    <dbReference type="NCBI Taxonomy" id="429342"/>
    <lineage>
        <taxon>Bacteria</taxon>
        <taxon>Bacillati</taxon>
        <taxon>Bacillota</taxon>
        <taxon>Bacilli</taxon>
        <taxon>Bacillales</taxon>
        <taxon>Paenibacillaceae</taxon>
        <taxon>Paenibacillus</taxon>
    </lineage>
</organism>
<dbReference type="EMBL" id="JBHSTE010000002">
    <property type="protein sequence ID" value="MFC6332462.1"/>
    <property type="molecule type" value="Genomic_DNA"/>
</dbReference>
<evidence type="ECO:0000256" key="6">
    <source>
        <dbReference type="SAM" id="Phobius"/>
    </source>
</evidence>
<comment type="caution">
    <text evidence="7">The sequence shown here is derived from an EMBL/GenBank/DDBJ whole genome shotgun (WGS) entry which is preliminary data.</text>
</comment>
<evidence type="ECO:0000256" key="4">
    <source>
        <dbReference type="ARBA" id="ARBA00022989"/>
    </source>
</evidence>
<evidence type="ECO:0000256" key="5">
    <source>
        <dbReference type="ARBA" id="ARBA00023136"/>
    </source>
</evidence>
<name>A0ABW1V3W2_9BACL</name>
<comment type="subcellular location">
    <subcellularLocation>
        <location evidence="1">Cell membrane</location>
        <topology evidence="1">Multi-pass membrane protein</topology>
    </subcellularLocation>
</comment>
<protein>
    <submittedName>
        <fullName evidence="7">Na/Pi cotransporter family protein</fullName>
    </submittedName>
</protein>
<keyword evidence="4 6" id="KW-1133">Transmembrane helix</keyword>
<keyword evidence="3 6" id="KW-0812">Transmembrane</keyword>
<dbReference type="PANTHER" id="PTHR10010:SF46">
    <property type="entry name" value="SODIUM-DEPENDENT PHOSPHATE TRANSPORT PROTEIN 2B"/>
    <property type="match status" value="1"/>
</dbReference>
<dbReference type="PANTHER" id="PTHR10010">
    <property type="entry name" value="SOLUTE CARRIER FAMILY 34 SODIUM PHOSPHATE , MEMBER 2-RELATED"/>
    <property type="match status" value="1"/>
</dbReference>
<evidence type="ECO:0000313" key="8">
    <source>
        <dbReference type="Proteomes" id="UP001596233"/>
    </source>
</evidence>
<gene>
    <name evidence="7" type="ORF">ACFP56_07475</name>
</gene>
<keyword evidence="2" id="KW-1003">Cell membrane</keyword>
<dbReference type="RefSeq" id="WP_379232853.1">
    <property type="nucleotide sequence ID" value="NZ_JBHSTE010000002.1"/>
</dbReference>
<keyword evidence="5 6" id="KW-0472">Membrane</keyword>
<dbReference type="InterPro" id="IPR003841">
    <property type="entry name" value="Na/Pi_transpt"/>
</dbReference>
<dbReference type="Pfam" id="PF02690">
    <property type="entry name" value="Na_Pi_cotrans"/>
    <property type="match status" value="2"/>
</dbReference>
<dbReference type="Proteomes" id="UP001596233">
    <property type="component" value="Unassembled WGS sequence"/>
</dbReference>
<evidence type="ECO:0000256" key="3">
    <source>
        <dbReference type="ARBA" id="ARBA00022692"/>
    </source>
</evidence>
<reference evidence="8" key="1">
    <citation type="journal article" date="2019" name="Int. J. Syst. Evol. Microbiol.">
        <title>The Global Catalogue of Microorganisms (GCM) 10K type strain sequencing project: providing services to taxonomists for standard genome sequencing and annotation.</title>
        <authorList>
            <consortium name="The Broad Institute Genomics Platform"/>
            <consortium name="The Broad Institute Genome Sequencing Center for Infectious Disease"/>
            <person name="Wu L."/>
            <person name="Ma J."/>
        </authorList>
    </citation>
    <scope>NUCLEOTIDE SEQUENCE [LARGE SCALE GENOMIC DNA]</scope>
    <source>
        <strain evidence="8">PCU 280</strain>
    </source>
</reference>
<sequence length="323" mass="34661">MIASILLPSMLGFIIFLCGMKLMELALFRMGGPAFLRLLERSTQTPLHGLILGTASTAFLQSSTAVTALSISLVNSRLLPFSRTLGIILGTNIGTCLTTELIGLNIFHWAKPIIGFSFVLWTVSTLLIEYRLVPKLAAWPGSEYLRSASVVLFGFGMLLFGITVMQSIGPSLQQTDMYSWFLQQAQTTLLWGVLTGAVLTACFHSSSAVIAMIMGIAALDTLPLELCIAIVLGSNIGTCFTAILASIGGTKGGQFVAISHLLLNIGGAALFYPFINLLASAVLLTTDSIPTAIAHSQTIFNVLCSFIALPICYLKWFSRLDQV</sequence>
<feature type="transmembrane region" description="Helical" evidence="6">
    <location>
        <begin position="113"/>
        <end position="132"/>
    </location>
</feature>
<feature type="transmembrane region" description="Helical" evidence="6">
    <location>
        <begin position="226"/>
        <end position="249"/>
    </location>
</feature>
<evidence type="ECO:0000256" key="2">
    <source>
        <dbReference type="ARBA" id="ARBA00022475"/>
    </source>
</evidence>
<feature type="transmembrane region" description="Helical" evidence="6">
    <location>
        <begin position="298"/>
        <end position="317"/>
    </location>
</feature>
<feature type="transmembrane region" description="Helical" evidence="6">
    <location>
        <begin position="7"/>
        <end position="30"/>
    </location>
</feature>
<proteinExistence type="predicted"/>